<proteinExistence type="predicted"/>
<reference evidence="1" key="1">
    <citation type="submission" date="2016-12" db="EMBL/GenBank/DDBJ databases">
        <authorList>
            <person name="Moulin L."/>
        </authorList>
    </citation>
    <scope>NUCLEOTIDE SEQUENCE [LARGE SCALE GENOMIC DNA]</scope>
    <source>
        <strain evidence="1">STM 7183</strain>
    </source>
</reference>
<name>A0A1N7SSK3_9BURK</name>
<dbReference type="AlphaFoldDB" id="A0A1N7SSK3"/>
<organism evidence="1 2">
    <name type="scientific">Paraburkholderia piptadeniae</name>
    <dbReference type="NCBI Taxonomy" id="1701573"/>
    <lineage>
        <taxon>Bacteria</taxon>
        <taxon>Pseudomonadati</taxon>
        <taxon>Pseudomonadota</taxon>
        <taxon>Betaproteobacteria</taxon>
        <taxon>Burkholderiales</taxon>
        <taxon>Burkholderiaceae</taxon>
        <taxon>Paraburkholderia</taxon>
    </lineage>
</organism>
<keyword evidence="2" id="KW-1185">Reference proteome</keyword>
<dbReference type="EMBL" id="CYGY02000079">
    <property type="protein sequence ID" value="SIT50348.1"/>
    <property type="molecule type" value="Genomic_DNA"/>
</dbReference>
<sequence>MMGAAAGLHDDTTRRPVGEERHKLGAFEYLAVNRASIWLDIVNLENALDQVDGNGFRDARFTEAGGCASVVPGVAPLCFESARRCESSA</sequence>
<gene>
    <name evidence="1" type="ORF">BN2476_790002</name>
</gene>
<comment type="caution">
    <text evidence="1">The sequence shown here is derived from an EMBL/GenBank/DDBJ whole genome shotgun (WGS) entry which is preliminary data.</text>
</comment>
<evidence type="ECO:0000313" key="2">
    <source>
        <dbReference type="Proteomes" id="UP000195569"/>
    </source>
</evidence>
<protein>
    <submittedName>
        <fullName evidence="1">Uncharacterized protein</fullName>
    </submittedName>
</protein>
<dbReference type="Proteomes" id="UP000195569">
    <property type="component" value="Unassembled WGS sequence"/>
</dbReference>
<accession>A0A1N7SSK3</accession>
<evidence type="ECO:0000313" key="1">
    <source>
        <dbReference type="EMBL" id="SIT50348.1"/>
    </source>
</evidence>